<dbReference type="Proteomes" id="UP000271162">
    <property type="component" value="Unassembled WGS sequence"/>
</dbReference>
<dbReference type="STRING" id="27835.A0A0N4XKT1"/>
<protein>
    <submittedName>
        <fullName evidence="3">C-type lectin domain-containing protein</fullName>
    </submittedName>
</protein>
<gene>
    <name evidence="1" type="ORF">NBR_LOCUS3134</name>
</gene>
<evidence type="ECO:0000313" key="1">
    <source>
        <dbReference type="EMBL" id="VDL66723.1"/>
    </source>
</evidence>
<proteinExistence type="predicted"/>
<dbReference type="EMBL" id="UYSL01004330">
    <property type="protein sequence ID" value="VDL66723.1"/>
    <property type="molecule type" value="Genomic_DNA"/>
</dbReference>
<dbReference type="InterPro" id="IPR016187">
    <property type="entry name" value="CTDL_fold"/>
</dbReference>
<evidence type="ECO:0000313" key="2">
    <source>
        <dbReference type="Proteomes" id="UP000271162"/>
    </source>
</evidence>
<organism evidence="3">
    <name type="scientific">Nippostrongylus brasiliensis</name>
    <name type="common">Rat hookworm</name>
    <dbReference type="NCBI Taxonomy" id="27835"/>
    <lineage>
        <taxon>Eukaryota</taxon>
        <taxon>Metazoa</taxon>
        <taxon>Ecdysozoa</taxon>
        <taxon>Nematoda</taxon>
        <taxon>Chromadorea</taxon>
        <taxon>Rhabditida</taxon>
        <taxon>Rhabditina</taxon>
        <taxon>Rhabditomorpha</taxon>
        <taxon>Strongyloidea</taxon>
        <taxon>Heligmosomidae</taxon>
        <taxon>Nippostrongylus</taxon>
    </lineage>
</organism>
<dbReference type="WBParaSite" id="NBR_0000313301-mRNA-1">
    <property type="protein sequence ID" value="NBR_0000313301-mRNA-1"/>
    <property type="gene ID" value="NBR_0000313301"/>
</dbReference>
<dbReference type="InterPro" id="IPR016186">
    <property type="entry name" value="C-type_lectin-like/link_sf"/>
</dbReference>
<dbReference type="AlphaFoldDB" id="A0A0N4XKT1"/>
<evidence type="ECO:0000313" key="3">
    <source>
        <dbReference type="WBParaSite" id="NBR_0000313301-mRNA-1"/>
    </source>
</evidence>
<reference evidence="1 2" key="2">
    <citation type="submission" date="2018-11" db="EMBL/GenBank/DDBJ databases">
        <authorList>
            <consortium name="Pathogen Informatics"/>
        </authorList>
    </citation>
    <scope>NUCLEOTIDE SEQUENCE [LARGE SCALE GENOMIC DNA]</scope>
</reference>
<dbReference type="CDD" id="cd00037">
    <property type="entry name" value="CLECT"/>
    <property type="match status" value="1"/>
</dbReference>
<dbReference type="SUPFAM" id="SSF56436">
    <property type="entry name" value="C-type lectin-like"/>
    <property type="match status" value="1"/>
</dbReference>
<dbReference type="Gene3D" id="3.10.100.10">
    <property type="entry name" value="Mannose-Binding Protein A, subunit A"/>
    <property type="match status" value="1"/>
</dbReference>
<keyword evidence="2" id="KW-1185">Reference proteome</keyword>
<name>A0A0N4XKT1_NIPBR</name>
<accession>A0A0N4XKT1</accession>
<sequence length="139" mass="16545">MLEEIHPQKSRDLLYNEYSKKTILGIRTVDPYSGYSYNYIELPSHRCEREQRNSEARFDRFLTHLQLKHDKDIRALTKRMELLTSRVFKRGEYEYISILTRKSWYDAEEDCIAWGGHLVSVVDKEENDFVRGSFSVTSV</sequence>
<reference evidence="3" key="1">
    <citation type="submission" date="2017-02" db="UniProtKB">
        <authorList>
            <consortium name="WormBaseParasite"/>
        </authorList>
    </citation>
    <scope>IDENTIFICATION</scope>
</reference>